<evidence type="ECO:0000256" key="5">
    <source>
        <dbReference type="ARBA" id="ARBA00023136"/>
    </source>
</evidence>
<evidence type="ECO:0000256" key="3">
    <source>
        <dbReference type="ARBA" id="ARBA00022692"/>
    </source>
</evidence>
<name>A0A5N5SPA7_9CRUS</name>
<keyword evidence="4 8" id="KW-1133">Transmembrane helix</keyword>
<evidence type="ECO:0000259" key="9">
    <source>
        <dbReference type="Pfam" id="PF09779"/>
    </source>
</evidence>
<evidence type="ECO:0000256" key="7">
    <source>
        <dbReference type="SAM" id="MobiDB-lite"/>
    </source>
</evidence>
<evidence type="ECO:0000256" key="2">
    <source>
        <dbReference type="ARBA" id="ARBA00007600"/>
    </source>
</evidence>
<comment type="subcellular location">
    <subcellularLocation>
        <location evidence="1">Nucleus inner membrane</location>
        <topology evidence="1">Multi-pass membrane protein</topology>
    </subcellularLocation>
</comment>
<feature type="region of interest" description="Disordered" evidence="7">
    <location>
        <begin position="81"/>
        <end position="101"/>
    </location>
</feature>
<evidence type="ECO:0000256" key="1">
    <source>
        <dbReference type="ARBA" id="ARBA00004473"/>
    </source>
</evidence>
<proteinExistence type="inferred from homology"/>
<gene>
    <name evidence="10" type="ORF">Anas_04260</name>
</gene>
<dbReference type="GO" id="GO:0030473">
    <property type="term" value="P:nuclear migration along microtubule"/>
    <property type="evidence" value="ECO:0007669"/>
    <property type="project" value="TreeGrafter"/>
</dbReference>
<dbReference type="Proteomes" id="UP000326759">
    <property type="component" value="Unassembled WGS sequence"/>
</dbReference>
<dbReference type="OrthoDB" id="5966927at2759"/>
<dbReference type="InterPro" id="IPR018617">
    <property type="entry name" value="Ima1_N"/>
</dbReference>
<comment type="caution">
    <text evidence="10">The sequence shown here is derived from an EMBL/GenBank/DDBJ whole genome shotgun (WGS) entry which is preliminary data.</text>
</comment>
<keyword evidence="11" id="KW-1185">Reference proteome</keyword>
<keyword evidence="3 8" id="KW-0812">Transmembrane</keyword>
<feature type="transmembrane region" description="Helical" evidence="8">
    <location>
        <begin position="240"/>
        <end position="260"/>
    </location>
</feature>
<dbReference type="GO" id="GO:0005521">
    <property type="term" value="F:lamin binding"/>
    <property type="evidence" value="ECO:0007669"/>
    <property type="project" value="TreeGrafter"/>
</dbReference>
<dbReference type="PANTHER" id="PTHR28646">
    <property type="entry name" value="TRANSMEMBRANE PROTEIN 201"/>
    <property type="match status" value="1"/>
</dbReference>
<organism evidence="10 11">
    <name type="scientific">Armadillidium nasatum</name>
    <dbReference type="NCBI Taxonomy" id="96803"/>
    <lineage>
        <taxon>Eukaryota</taxon>
        <taxon>Metazoa</taxon>
        <taxon>Ecdysozoa</taxon>
        <taxon>Arthropoda</taxon>
        <taxon>Crustacea</taxon>
        <taxon>Multicrustacea</taxon>
        <taxon>Malacostraca</taxon>
        <taxon>Eumalacostraca</taxon>
        <taxon>Peracarida</taxon>
        <taxon>Isopoda</taxon>
        <taxon>Oniscidea</taxon>
        <taxon>Crinocheta</taxon>
        <taxon>Armadillidiidae</taxon>
        <taxon>Armadillidium</taxon>
    </lineage>
</organism>
<accession>A0A5N5SPA7</accession>
<dbReference type="InterPro" id="IPR040041">
    <property type="entry name" value="TMEM201"/>
</dbReference>
<reference evidence="10 11" key="1">
    <citation type="journal article" date="2019" name="PLoS Biol.">
        <title>Sex chromosomes control vertical transmission of feminizing Wolbachia symbionts in an isopod.</title>
        <authorList>
            <person name="Becking T."/>
            <person name="Chebbi M.A."/>
            <person name="Giraud I."/>
            <person name="Moumen B."/>
            <person name="Laverre T."/>
            <person name="Caubet Y."/>
            <person name="Peccoud J."/>
            <person name="Gilbert C."/>
            <person name="Cordaux R."/>
        </authorList>
    </citation>
    <scope>NUCLEOTIDE SEQUENCE [LARGE SCALE GENOMIC DNA]</scope>
    <source>
        <strain evidence="10">ANa2</strain>
        <tissue evidence="10">Whole body excluding digestive tract and cuticle</tissue>
    </source>
</reference>
<evidence type="ECO:0000256" key="6">
    <source>
        <dbReference type="ARBA" id="ARBA00023242"/>
    </source>
</evidence>
<keyword evidence="6" id="KW-0539">Nucleus</keyword>
<feature type="transmembrane region" description="Helical" evidence="8">
    <location>
        <begin position="195"/>
        <end position="220"/>
    </location>
</feature>
<feature type="transmembrane region" description="Helical" evidence="8">
    <location>
        <begin position="6"/>
        <end position="23"/>
    </location>
</feature>
<dbReference type="GO" id="GO:0051015">
    <property type="term" value="F:actin filament binding"/>
    <property type="evidence" value="ECO:0007669"/>
    <property type="project" value="TreeGrafter"/>
</dbReference>
<evidence type="ECO:0000313" key="11">
    <source>
        <dbReference type="Proteomes" id="UP000326759"/>
    </source>
</evidence>
<evidence type="ECO:0000256" key="4">
    <source>
        <dbReference type="ARBA" id="ARBA00022989"/>
    </source>
</evidence>
<dbReference type="PANTHER" id="PTHR28646:SF1">
    <property type="entry name" value="TRANSMEMBRANE PROTEIN 201"/>
    <property type="match status" value="1"/>
</dbReference>
<keyword evidence="5 8" id="KW-0472">Membrane</keyword>
<sequence length="289" mass="33534">MIETYFLYIAGFSCSFAILAYLFKLRRLYGKVWVNCWFCNEDVKVQYKFFNSFVCPHCDQYNGFKEDGDYNCIIEEQHHNPSKSSLDKKSPKNSPSKNKEKFDNGFCEPCNLNQALKIRALAEFSAVSSDENEEVDKFKERLEEIYGLCQHCQATVNQTLGKQNSWLKPLLISWRLIKSKEIALRKQPAVSGNSWFGNTFSYFVVIINTLLCLLSLETFAPDVVKPYKEKFIGYSTEMNITYKNLVFAGTALQMCLIFLVKSNTKEDTKNFFFHHLDNCTFNGNKEESY</sequence>
<feature type="compositionally biased region" description="Basic and acidic residues" evidence="7">
    <location>
        <begin position="81"/>
        <end position="90"/>
    </location>
</feature>
<dbReference type="EMBL" id="SEYY01022621">
    <property type="protein sequence ID" value="KAB7495429.1"/>
    <property type="molecule type" value="Genomic_DNA"/>
</dbReference>
<dbReference type="GO" id="GO:0005637">
    <property type="term" value="C:nuclear inner membrane"/>
    <property type="evidence" value="ECO:0007669"/>
    <property type="project" value="UniProtKB-SubCell"/>
</dbReference>
<evidence type="ECO:0000256" key="8">
    <source>
        <dbReference type="SAM" id="Phobius"/>
    </source>
</evidence>
<dbReference type="Pfam" id="PF09779">
    <property type="entry name" value="Ima1_N"/>
    <property type="match status" value="1"/>
</dbReference>
<protein>
    <submittedName>
        <fullName evidence="10">Transmembrane protein</fullName>
    </submittedName>
</protein>
<dbReference type="AlphaFoldDB" id="A0A5N5SPA7"/>
<comment type="similarity">
    <text evidence="2">Belongs to the TMEM201 family.</text>
</comment>
<evidence type="ECO:0000313" key="10">
    <source>
        <dbReference type="EMBL" id="KAB7495429.1"/>
    </source>
</evidence>
<feature type="domain" description="Ima1 N-terminal" evidence="9">
    <location>
        <begin position="34"/>
        <end position="156"/>
    </location>
</feature>